<dbReference type="CDD" id="cd06257">
    <property type="entry name" value="DnaJ"/>
    <property type="match status" value="1"/>
</dbReference>
<dbReference type="Gene3D" id="1.10.287.110">
    <property type="entry name" value="DnaJ domain"/>
    <property type="match status" value="1"/>
</dbReference>
<evidence type="ECO:0000259" key="2">
    <source>
        <dbReference type="PROSITE" id="PS50076"/>
    </source>
</evidence>
<organism evidence="3 4">
    <name type="scientific">Romanomermis culicivorax</name>
    <name type="common">Nematode worm</name>
    <dbReference type="NCBI Taxonomy" id="13658"/>
    <lineage>
        <taxon>Eukaryota</taxon>
        <taxon>Metazoa</taxon>
        <taxon>Ecdysozoa</taxon>
        <taxon>Nematoda</taxon>
        <taxon>Enoplea</taxon>
        <taxon>Dorylaimia</taxon>
        <taxon>Mermithida</taxon>
        <taxon>Mermithoidea</taxon>
        <taxon>Mermithidae</taxon>
        <taxon>Romanomermis</taxon>
    </lineage>
</organism>
<dbReference type="InterPro" id="IPR051736">
    <property type="entry name" value="DnaJ-B11-like"/>
</dbReference>
<dbReference type="InterPro" id="IPR036869">
    <property type="entry name" value="J_dom_sf"/>
</dbReference>
<dbReference type="PANTHER" id="PTHR44298:SF1">
    <property type="entry name" value="DNAJ HOMOLOG SUBFAMILY B MEMBER 11"/>
    <property type="match status" value="1"/>
</dbReference>
<dbReference type="GO" id="GO:0051082">
    <property type="term" value="F:unfolded protein binding"/>
    <property type="evidence" value="ECO:0007669"/>
    <property type="project" value="TreeGrafter"/>
</dbReference>
<dbReference type="WBParaSite" id="nRc.2.0.1.t00347-RA">
    <property type="protein sequence ID" value="nRc.2.0.1.t00347-RA"/>
    <property type="gene ID" value="nRc.2.0.1.g00347"/>
</dbReference>
<evidence type="ECO:0000313" key="4">
    <source>
        <dbReference type="WBParaSite" id="nRc.2.0.1.t00347-RA"/>
    </source>
</evidence>
<feature type="transmembrane region" description="Helical" evidence="1">
    <location>
        <begin position="64"/>
        <end position="82"/>
    </location>
</feature>
<name>A0A915HFG6_ROMCU</name>
<dbReference type="PANTHER" id="PTHR44298">
    <property type="entry name" value="DNAJ HOMOLOG SUBFAMILY B MEMBER 11"/>
    <property type="match status" value="1"/>
</dbReference>
<keyword evidence="1" id="KW-1133">Transmembrane helix</keyword>
<dbReference type="SUPFAM" id="SSF46565">
    <property type="entry name" value="Chaperone J-domain"/>
    <property type="match status" value="1"/>
</dbReference>
<dbReference type="GO" id="GO:0005783">
    <property type="term" value="C:endoplasmic reticulum"/>
    <property type="evidence" value="ECO:0007669"/>
    <property type="project" value="TreeGrafter"/>
</dbReference>
<dbReference type="GO" id="GO:0051604">
    <property type="term" value="P:protein maturation"/>
    <property type="evidence" value="ECO:0007669"/>
    <property type="project" value="TreeGrafter"/>
</dbReference>
<dbReference type="PRINTS" id="PR00625">
    <property type="entry name" value="JDOMAIN"/>
</dbReference>
<protein>
    <submittedName>
        <fullName evidence="4">J domain-containing protein</fullName>
    </submittedName>
</protein>
<dbReference type="PROSITE" id="PS50076">
    <property type="entry name" value="DNAJ_2"/>
    <property type="match status" value="1"/>
</dbReference>
<dbReference type="Proteomes" id="UP000887565">
    <property type="component" value="Unplaced"/>
</dbReference>
<dbReference type="PROSITE" id="PS00636">
    <property type="entry name" value="DNAJ_1"/>
    <property type="match status" value="1"/>
</dbReference>
<dbReference type="InterPro" id="IPR018253">
    <property type="entry name" value="DnaJ_domain_CS"/>
</dbReference>
<feature type="domain" description="J" evidence="2">
    <location>
        <begin position="90"/>
        <end position="156"/>
    </location>
</feature>
<dbReference type="SMART" id="SM00271">
    <property type="entry name" value="DnaJ"/>
    <property type="match status" value="1"/>
</dbReference>
<sequence length="322" mass="36244">TDYCKDNAKYGNARFRASISAPPFWRWPVRHLVISEVAVWAPAILVPANLTPVSLKNLKNPSQAMDLSIIFTCINVLLLYLGDLTLAGRDYYKILGIPRNAVVNDIKKAYRAKAKELHPDKRQGDKEAANKEFQDLGAAYEVLMDDEKRKIYDVEGEEGLKRMGGGGGGGHNSEFFSTFFGDFFGSSHRNDETPRGANVIVDLFVTLEELYNGDFVEVQRVKTVFVQTSGTRKCNCRQEMQTVAMGPGRFQMFQQQVCDDCPNVKVSSLITSIENGILEQSKYIRSKMEKKCLTSFVNQMIRQISFETNASILKTKLLLRIA</sequence>
<evidence type="ECO:0000256" key="1">
    <source>
        <dbReference type="SAM" id="Phobius"/>
    </source>
</evidence>
<keyword evidence="3" id="KW-1185">Reference proteome</keyword>
<proteinExistence type="predicted"/>
<evidence type="ECO:0000313" key="3">
    <source>
        <dbReference type="Proteomes" id="UP000887565"/>
    </source>
</evidence>
<dbReference type="InterPro" id="IPR001623">
    <property type="entry name" value="DnaJ_domain"/>
</dbReference>
<reference evidence="4" key="1">
    <citation type="submission" date="2022-11" db="UniProtKB">
        <authorList>
            <consortium name="WormBaseParasite"/>
        </authorList>
    </citation>
    <scope>IDENTIFICATION</scope>
</reference>
<accession>A0A915HFG6</accession>
<dbReference type="Pfam" id="PF00226">
    <property type="entry name" value="DnaJ"/>
    <property type="match status" value="1"/>
</dbReference>
<dbReference type="AlphaFoldDB" id="A0A915HFG6"/>
<dbReference type="GO" id="GO:0051787">
    <property type="term" value="F:misfolded protein binding"/>
    <property type="evidence" value="ECO:0007669"/>
    <property type="project" value="TreeGrafter"/>
</dbReference>
<keyword evidence="1" id="KW-0812">Transmembrane</keyword>
<keyword evidence="1" id="KW-0472">Membrane</keyword>